<dbReference type="OMA" id="VGVHLKM"/>
<evidence type="ECO:0000256" key="4">
    <source>
        <dbReference type="ARBA" id="ARBA00023125"/>
    </source>
</evidence>
<dbReference type="FunFam" id="1.10.10.10:FF:000140">
    <property type="entry name" value="Histone H1.0"/>
    <property type="match status" value="1"/>
</dbReference>
<sequence>PKYSEMIKYAISSLKDRRGSSRHAILKFILEFYDVGNDKRAVNNYLKQALRAGVKNGKLKQLKGTGASGSFRLGD</sequence>
<dbReference type="SMART" id="SM00526">
    <property type="entry name" value="H15"/>
    <property type="match status" value="1"/>
</dbReference>
<protein>
    <recommendedName>
        <fullName evidence="6">H15 domain-containing protein</fullName>
    </recommendedName>
</protein>
<dbReference type="GO" id="GO:0000786">
    <property type="term" value="C:nucleosome"/>
    <property type="evidence" value="ECO:0007669"/>
    <property type="project" value="InterPro"/>
</dbReference>
<dbReference type="Gene3D" id="1.10.10.10">
    <property type="entry name" value="Winged helix-like DNA-binding domain superfamily/Winged helix DNA-binding domain"/>
    <property type="match status" value="1"/>
</dbReference>
<dbReference type="AlphaFoldDB" id="V4AIM4"/>
<reference evidence="7 8" key="1">
    <citation type="journal article" date="2013" name="Nature">
        <title>Insights into bilaterian evolution from three spiralian genomes.</title>
        <authorList>
            <person name="Simakov O."/>
            <person name="Marletaz F."/>
            <person name="Cho S.J."/>
            <person name="Edsinger-Gonzales E."/>
            <person name="Havlak P."/>
            <person name="Hellsten U."/>
            <person name="Kuo D.H."/>
            <person name="Larsson T."/>
            <person name="Lv J."/>
            <person name="Arendt D."/>
            <person name="Savage R."/>
            <person name="Osoegawa K."/>
            <person name="de Jong P."/>
            <person name="Grimwood J."/>
            <person name="Chapman J.A."/>
            <person name="Shapiro H."/>
            <person name="Aerts A."/>
            <person name="Otillar R.P."/>
            <person name="Terry A.Y."/>
            <person name="Boore J.L."/>
            <person name="Grigoriev I.V."/>
            <person name="Lindberg D.R."/>
            <person name="Seaver E.C."/>
            <person name="Weisblat D.A."/>
            <person name="Putnam N.H."/>
            <person name="Rokhsar D.S."/>
        </authorList>
    </citation>
    <scope>NUCLEOTIDE SEQUENCE [LARGE SCALE GENOMIC DNA]</scope>
</reference>
<dbReference type="STRING" id="225164.V4AIM4"/>
<accession>V4AIM4</accession>
<comment type="subcellular location">
    <subcellularLocation>
        <location evidence="2">Chromosome</location>
    </subcellularLocation>
    <subcellularLocation>
        <location evidence="1">Nucleus</location>
    </subcellularLocation>
</comment>
<keyword evidence="5" id="KW-0539">Nucleus</keyword>
<dbReference type="CDD" id="cd00073">
    <property type="entry name" value="H15"/>
    <property type="match status" value="1"/>
</dbReference>
<keyword evidence="8" id="KW-1185">Reference proteome</keyword>
<feature type="non-terminal residue" evidence="7">
    <location>
        <position position="1"/>
    </location>
</feature>
<keyword evidence="4" id="KW-0238">DNA-binding</keyword>
<name>V4AIM4_LOTGI</name>
<dbReference type="RefSeq" id="XP_009055910.1">
    <property type="nucleotide sequence ID" value="XM_009057662.1"/>
</dbReference>
<evidence type="ECO:0000313" key="7">
    <source>
        <dbReference type="EMBL" id="ESO93326.1"/>
    </source>
</evidence>
<dbReference type="PROSITE" id="PS51504">
    <property type="entry name" value="H15"/>
    <property type="match status" value="1"/>
</dbReference>
<dbReference type="EMBL" id="KB201931">
    <property type="protein sequence ID" value="ESO93326.1"/>
    <property type="molecule type" value="Genomic_DNA"/>
</dbReference>
<dbReference type="GO" id="GO:0003690">
    <property type="term" value="F:double-stranded DNA binding"/>
    <property type="evidence" value="ECO:0007669"/>
    <property type="project" value="TreeGrafter"/>
</dbReference>
<dbReference type="InterPro" id="IPR036390">
    <property type="entry name" value="WH_DNA-bd_sf"/>
</dbReference>
<evidence type="ECO:0000256" key="3">
    <source>
        <dbReference type="ARBA" id="ARBA00022454"/>
    </source>
</evidence>
<dbReference type="GeneID" id="20252730"/>
<dbReference type="HOGENOM" id="CLU_052897_7_2_1"/>
<dbReference type="InterPro" id="IPR005818">
    <property type="entry name" value="Histone_H1/H5_H15"/>
</dbReference>
<dbReference type="CTD" id="20252730"/>
<evidence type="ECO:0000256" key="2">
    <source>
        <dbReference type="ARBA" id="ARBA00004286"/>
    </source>
</evidence>
<feature type="non-terminal residue" evidence="7">
    <location>
        <position position="75"/>
    </location>
</feature>
<gene>
    <name evidence="7" type="ORF">LOTGIDRAFT_87303</name>
</gene>
<dbReference type="KEGG" id="lgi:LOTGIDRAFT_87303"/>
<dbReference type="PANTHER" id="PTHR11467">
    <property type="entry name" value="HISTONE H1"/>
    <property type="match status" value="1"/>
</dbReference>
<dbReference type="GO" id="GO:0045910">
    <property type="term" value="P:negative regulation of DNA recombination"/>
    <property type="evidence" value="ECO:0007669"/>
    <property type="project" value="TreeGrafter"/>
</dbReference>
<dbReference type="SUPFAM" id="SSF46785">
    <property type="entry name" value="Winged helix' DNA-binding domain"/>
    <property type="match status" value="1"/>
</dbReference>
<proteinExistence type="predicted"/>
<evidence type="ECO:0000313" key="8">
    <source>
        <dbReference type="Proteomes" id="UP000030746"/>
    </source>
</evidence>
<evidence type="ECO:0000259" key="6">
    <source>
        <dbReference type="PROSITE" id="PS51504"/>
    </source>
</evidence>
<dbReference type="GO" id="GO:0031492">
    <property type="term" value="F:nucleosomal DNA binding"/>
    <property type="evidence" value="ECO:0007669"/>
    <property type="project" value="TreeGrafter"/>
</dbReference>
<dbReference type="GO" id="GO:0030261">
    <property type="term" value="P:chromosome condensation"/>
    <property type="evidence" value="ECO:0007669"/>
    <property type="project" value="TreeGrafter"/>
</dbReference>
<dbReference type="PANTHER" id="PTHR11467:SF36">
    <property type="entry name" value="HISTONE 24-RELATED"/>
    <property type="match status" value="1"/>
</dbReference>
<dbReference type="Proteomes" id="UP000030746">
    <property type="component" value="Unassembled WGS sequence"/>
</dbReference>
<dbReference type="GO" id="GO:0006334">
    <property type="term" value="P:nucleosome assembly"/>
    <property type="evidence" value="ECO:0007669"/>
    <property type="project" value="InterPro"/>
</dbReference>
<dbReference type="InterPro" id="IPR036388">
    <property type="entry name" value="WH-like_DNA-bd_sf"/>
</dbReference>
<evidence type="ECO:0000256" key="5">
    <source>
        <dbReference type="ARBA" id="ARBA00023242"/>
    </source>
</evidence>
<dbReference type="Pfam" id="PF00538">
    <property type="entry name" value="Linker_histone"/>
    <property type="match status" value="1"/>
</dbReference>
<keyword evidence="3" id="KW-0158">Chromosome</keyword>
<feature type="domain" description="H15" evidence="6">
    <location>
        <begin position="1"/>
        <end position="75"/>
    </location>
</feature>
<dbReference type="GO" id="GO:0005634">
    <property type="term" value="C:nucleus"/>
    <property type="evidence" value="ECO:0007669"/>
    <property type="project" value="UniProtKB-SubCell"/>
</dbReference>
<organism evidence="7 8">
    <name type="scientific">Lottia gigantea</name>
    <name type="common">Giant owl limpet</name>
    <dbReference type="NCBI Taxonomy" id="225164"/>
    <lineage>
        <taxon>Eukaryota</taxon>
        <taxon>Metazoa</taxon>
        <taxon>Spiralia</taxon>
        <taxon>Lophotrochozoa</taxon>
        <taxon>Mollusca</taxon>
        <taxon>Gastropoda</taxon>
        <taxon>Patellogastropoda</taxon>
        <taxon>Lottioidea</taxon>
        <taxon>Lottiidae</taxon>
        <taxon>Lottia</taxon>
    </lineage>
</organism>
<dbReference type="OrthoDB" id="1110759at2759"/>
<evidence type="ECO:0000256" key="1">
    <source>
        <dbReference type="ARBA" id="ARBA00004123"/>
    </source>
</evidence>